<keyword evidence="3" id="KW-1185">Reference proteome</keyword>
<dbReference type="EMBL" id="QBIY01013456">
    <property type="protein sequence ID" value="RXN04228.1"/>
    <property type="molecule type" value="Genomic_DNA"/>
</dbReference>
<evidence type="ECO:0000313" key="2">
    <source>
        <dbReference type="EMBL" id="RXN24157.1"/>
    </source>
</evidence>
<protein>
    <submittedName>
        <fullName evidence="1">LINE-1 type transposase domain-containing 1</fullName>
    </submittedName>
</protein>
<proteinExistence type="predicted"/>
<accession>A0A498L7Z5</accession>
<dbReference type="Proteomes" id="UP000290572">
    <property type="component" value="Unassembled WGS sequence"/>
</dbReference>
<dbReference type="Gene3D" id="3.30.250.20">
    <property type="entry name" value="L1 transposable element, C-terminal domain"/>
    <property type="match status" value="1"/>
</dbReference>
<dbReference type="STRING" id="84645.A0A498L7Z5"/>
<dbReference type="PANTHER" id="PTHR11505">
    <property type="entry name" value="L1 TRANSPOSABLE ELEMENT-RELATED"/>
    <property type="match status" value="1"/>
</dbReference>
<evidence type="ECO:0000313" key="3">
    <source>
        <dbReference type="Proteomes" id="UP000290572"/>
    </source>
</evidence>
<dbReference type="AlphaFoldDB" id="A0A498L7Z5"/>
<dbReference type="InterPro" id="IPR004244">
    <property type="entry name" value="Transposase_22"/>
</dbReference>
<comment type="caution">
    <text evidence="1">The sequence shown here is derived from an EMBL/GenBank/DDBJ whole genome shotgun (WGS) entry which is preliminary data.</text>
</comment>
<dbReference type="InterPro" id="IPR042566">
    <property type="entry name" value="L1_C"/>
</dbReference>
<evidence type="ECO:0000313" key="1">
    <source>
        <dbReference type="EMBL" id="RXN04228.1"/>
    </source>
</evidence>
<sequence>MMRYMGDLISTVFDTSGRQMEIEQAHRVFGPRPNPEDRPRPILVRFLRSGDRDAVLRAAREKGEIQYERNRIQIFPDFARTTQLKREKFRESRRALHARGVKFAMMYPATLRIETSGGYKHFVCPKEALKYVTEMGQ</sequence>
<name>A0A498L7Z5_LABRO</name>
<dbReference type="EMBL" id="QBIY01012549">
    <property type="protein sequence ID" value="RXN24157.1"/>
    <property type="molecule type" value="Genomic_DNA"/>
</dbReference>
<gene>
    <name evidence="2" type="ORF">ROHU_006288</name>
    <name evidence="1" type="ORF">ROHU_013073</name>
</gene>
<reference evidence="1 3" key="1">
    <citation type="submission" date="2018-03" db="EMBL/GenBank/DDBJ databases">
        <title>Draft genome sequence of Rohu Carp (Labeo rohita).</title>
        <authorList>
            <person name="Das P."/>
            <person name="Kushwaha B."/>
            <person name="Joshi C.G."/>
            <person name="Kumar D."/>
            <person name="Nagpure N.S."/>
            <person name="Sahoo L."/>
            <person name="Das S.P."/>
            <person name="Bit A."/>
            <person name="Patnaik S."/>
            <person name="Meher P.K."/>
            <person name="Jayasankar P."/>
            <person name="Koringa P.G."/>
            <person name="Patel N.V."/>
            <person name="Hinsu A.T."/>
            <person name="Kumar R."/>
            <person name="Pandey M."/>
            <person name="Agarwal S."/>
            <person name="Srivastava S."/>
            <person name="Singh M."/>
            <person name="Iquebal M.A."/>
            <person name="Jaiswal S."/>
            <person name="Angadi U.B."/>
            <person name="Kumar N."/>
            <person name="Raza M."/>
            <person name="Shah T.M."/>
            <person name="Rai A."/>
            <person name="Jena J.K."/>
        </authorList>
    </citation>
    <scope>NUCLEOTIDE SEQUENCE [LARGE SCALE GENOMIC DNA]</scope>
    <source>
        <strain evidence="1">DASCIFA01</strain>
        <tissue evidence="1">Testis</tissue>
    </source>
</reference>
<organism evidence="1 3">
    <name type="scientific">Labeo rohita</name>
    <name type="common">Indian major carp</name>
    <name type="synonym">Cyprinus rohita</name>
    <dbReference type="NCBI Taxonomy" id="84645"/>
    <lineage>
        <taxon>Eukaryota</taxon>
        <taxon>Metazoa</taxon>
        <taxon>Chordata</taxon>
        <taxon>Craniata</taxon>
        <taxon>Vertebrata</taxon>
        <taxon>Euteleostomi</taxon>
        <taxon>Actinopterygii</taxon>
        <taxon>Neopterygii</taxon>
        <taxon>Teleostei</taxon>
        <taxon>Ostariophysi</taxon>
        <taxon>Cypriniformes</taxon>
        <taxon>Cyprinidae</taxon>
        <taxon>Labeoninae</taxon>
        <taxon>Labeonini</taxon>
        <taxon>Labeo</taxon>
    </lineage>
</organism>